<dbReference type="PIRSF" id="PIRSF000446">
    <property type="entry name" value="Mct"/>
    <property type="match status" value="1"/>
</dbReference>
<evidence type="ECO:0000259" key="9">
    <source>
        <dbReference type="SMART" id="SM00827"/>
    </source>
</evidence>
<dbReference type="InterPro" id="IPR050858">
    <property type="entry name" value="Mal-CoA-ACP_Trans/PKS_FabD"/>
</dbReference>
<dbReference type="PaxDb" id="1198114-AciX9_0236"/>
<feature type="active site" evidence="7">
    <location>
        <position position="92"/>
    </location>
</feature>
<dbReference type="SUPFAM" id="SSF55048">
    <property type="entry name" value="Probable ACP-binding domain of malonyl-CoA ACP transacylase"/>
    <property type="match status" value="1"/>
</dbReference>
<dbReference type="EMBL" id="CP002480">
    <property type="protein sequence ID" value="ADW67310.1"/>
    <property type="molecule type" value="Genomic_DNA"/>
</dbReference>
<dbReference type="Proteomes" id="UP000000343">
    <property type="component" value="Chromosome"/>
</dbReference>
<dbReference type="STRING" id="1198114.AciX9_0236"/>
<dbReference type="OrthoDB" id="9805460at2"/>
<dbReference type="InterPro" id="IPR001227">
    <property type="entry name" value="Ac_transferase_dom_sf"/>
</dbReference>
<dbReference type="Gene3D" id="3.30.70.250">
    <property type="entry name" value="Malonyl-CoA ACP transacylase, ACP-binding"/>
    <property type="match status" value="1"/>
</dbReference>
<feature type="active site" evidence="7">
    <location>
        <position position="224"/>
    </location>
</feature>
<keyword evidence="11" id="KW-1185">Reference proteome</keyword>
<dbReference type="PANTHER" id="PTHR42681:SF1">
    <property type="entry name" value="MALONYL-COA-ACYL CARRIER PROTEIN TRANSACYLASE, MITOCHONDRIAL"/>
    <property type="match status" value="1"/>
</dbReference>
<evidence type="ECO:0000256" key="2">
    <source>
        <dbReference type="ARBA" id="ARBA00018953"/>
    </source>
</evidence>
<dbReference type="FunFam" id="3.30.70.250:FF:000001">
    <property type="entry name" value="Malonyl CoA-acyl carrier protein transacylase"/>
    <property type="match status" value="1"/>
</dbReference>
<proteinExistence type="inferred from homology"/>
<evidence type="ECO:0000256" key="6">
    <source>
        <dbReference type="PIRNR" id="PIRNR000446"/>
    </source>
</evidence>
<comment type="catalytic activity">
    <reaction evidence="5 6">
        <text>holo-[ACP] + malonyl-CoA = malonyl-[ACP] + CoA</text>
        <dbReference type="Rhea" id="RHEA:41792"/>
        <dbReference type="Rhea" id="RHEA-COMP:9623"/>
        <dbReference type="Rhea" id="RHEA-COMP:9685"/>
        <dbReference type="ChEBI" id="CHEBI:57287"/>
        <dbReference type="ChEBI" id="CHEBI:57384"/>
        <dbReference type="ChEBI" id="CHEBI:64479"/>
        <dbReference type="ChEBI" id="CHEBI:78449"/>
        <dbReference type="EC" id="2.3.1.39"/>
    </reaction>
</comment>
<evidence type="ECO:0000256" key="1">
    <source>
        <dbReference type="ARBA" id="ARBA00013258"/>
    </source>
</evidence>
<evidence type="ECO:0000256" key="4">
    <source>
        <dbReference type="ARBA" id="ARBA00023315"/>
    </source>
</evidence>
<dbReference type="SUPFAM" id="SSF52151">
    <property type="entry name" value="FabD/lysophospholipase-like"/>
    <property type="match status" value="1"/>
</dbReference>
<dbReference type="InterPro" id="IPR016035">
    <property type="entry name" value="Acyl_Trfase/lysoPLipase"/>
</dbReference>
<name>E8WW04_GRATM</name>
<evidence type="ECO:0000256" key="8">
    <source>
        <dbReference type="SAM" id="MobiDB-lite"/>
    </source>
</evidence>
<evidence type="ECO:0000256" key="5">
    <source>
        <dbReference type="ARBA" id="ARBA00048462"/>
    </source>
</evidence>
<keyword evidence="3 6" id="KW-0808">Transferase</keyword>
<feature type="region of interest" description="Disordered" evidence="8">
    <location>
        <begin position="151"/>
        <end position="175"/>
    </location>
</feature>
<protein>
    <recommendedName>
        <fullName evidence="2 6">Malonyl CoA-acyl carrier protein transacylase</fullName>
        <ecNumber evidence="1 6">2.3.1.39</ecNumber>
    </recommendedName>
</protein>
<dbReference type="Pfam" id="PF00698">
    <property type="entry name" value="Acyl_transf_1"/>
    <property type="match status" value="1"/>
</dbReference>
<gene>
    <name evidence="10" type="ordered locus">AciX9_0236</name>
</gene>
<dbReference type="InterPro" id="IPR016036">
    <property type="entry name" value="Malonyl_transacylase_ACP-bd"/>
</dbReference>
<sequence length="340" mass="35688">MLKPAFLFPGQGSQTVGMGRELYDNFPSAKAVFKEADEVLGFHLSHLIFEGPAETLQLTEHTQPAILTVSVAALRVLTESLQITPIAAAGHSLGEYSAQVAAGSITFADAVRTVRARGRFMQQAVPPGAGSMAAILGLSAEQVNDLCAQASEDASAPSPIDTTPSESATPRAEAARSIVSPANLNSPEQIVISGATAAVERAVELAKTAGAKKTVILKVSAPFHCGLMQPAQDQLASVLEAIDFADPAFPVACNVDARLLTRRADVRDCLIRQVTGSVRWVECLQLLVAQEPTHLIEIGPGKVLTGLTRQILGRNVETPISLNIEDQASLDKTLAALAGS</sequence>
<dbReference type="InterPro" id="IPR014043">
    <property type="entry name" value="Acyl_transferase_dom"/>
</dbReference>
<dbReference type="PANTHER" id="PTHR42681">
    <property type="entry name" value="MALONYL-COA-ACYL CARRIER PROTEIN TRANSACYLASE, MITOCHONDRIAL"/>
    <property type="match status" value="1"/>
</dbReference>
<comment type="similarity">
    <text evidence="6">Belongs to the fabD family.</text>
</comment>
<dbReference type="GO" id="GO:0006633">
    <property type="term" value="P:fatty acid biosynthetic process"/>
    <property type="evidence" value="ECO:0007669"/>
    <property type="project" value="TreeGrafter"/>
</dbReference>
<dbReference type="AlphaFoldDB" id="E8WW04"/>
<dbReference type="KEGG" id="acm:AciX9_0236"/>
<evidence type="ECO:0000256" key="7">
    <source>
        <dbReference type="PIRSR" id="PIRSR000446-1"/>
    </source>
</evidence>
<dbReference type="EC" id="2.3.1.39" evidence="1 6"/>
<dbReference type="SMART" id="SM00827">
    <property type="entry name" value="PKS_AT"/>
    <property type="match status" value="1"/>
</dbReference>
<dbReference type="HOGENOM" id="CLU_030558_0_1_0"/>
<organism evidence="11">
    <name type="scientific">Granulicella tundricola (strain ATCC BAA-1859 / DSM 23138 / MP5ACTX9)</name>
    <dbReference type="NCBI Taxonomy" id="1198114"/>
    <lineage>
        <taxon>Bacteria</taxon>
        <taxon>Pseudomonadati</taxon>
        <taxon>Acidobacteriota</taxon>
        <taxon>Terriglobia</taxon>
        <taxon>Terriglobales</taxon>
        <taxon>Acidobacteriaceae</taxon>
        <taxon>Granulicella</taxon>
    </lineage>
</organism>
<evidence type="ECO:0000313" key="10">
    <source>
        <dbReference type="EMBL" id="ADW67310.1"/>
    </source>
</evidence>
<dbReference type="InterPro" id="IPR024925">
    <property type="entry name" value="Malonyl_CoA-ACP_transAc"/>
</dbReference>
<reference evidence="11" key="1">
    <citation type="submission" date="2011-01" db="EMBL/GenBank/DDBJ databases">
        <title>Complete sequence of chromosome of Acidobacterium sp. MP5ACTX9.</title>
        <authorList>
            <consortium name="US DOE Joint Genome Institute"/>
            <person name="Lucas S."/>
            <person name="Copeland A."/>
            <person name="Lapidus A."/>
            <person name="Cheng J.-F."/>
            <person name="Goodwin L."/>
            <person name="Pitluck S."/>
            <person name="Teshima H."/>
            <person name="Detter J.C."/>
            <person name="Han C."/>
            <person name="Tapia R."/>
            <person name="Land M."/>
            <person name="Hauser L."/>
            <person name="Kyrpides N."/>
            <person name="Ivanova N."/>
            <person name="Ovchinnikova G."/>
            <person name="Pagani I."/>
            <person name="Rawat S.R."/>
            <person name="Mannisto M."/>
            <person name="Haggblom M.M."/>
            <person name="Woyke T."/>
        </authorList>
    </citation>
    <scope>NUCLEOTIDE SEQUENCE [LARGE SCALE GENOMIC DNA]</scope>
    <source>
        <strain evidence="11">MP5ACTX9</strain>
    </source>
</reference>
<dbReference type="eggNOG" id="COG0331">
    <property type="taxonomic scope" value="Bacteria"/>
</dbReference>
<dbReference type="GO" id="GO:0005829">
    <property type="term" value="C:cytosol"/>
    <property type="evidence" value="ECO:0007669"/>
    <property type="project" value="TreeGrafter"/>
</dbReference>
<dbReference type="Gene3D" id="3.40.366.10">
    <property type="entry name" value="Malonyl-Coenzyme A Acyl Carrier Protein, domain 2"/>
    <property type="match status" value="1"/>
</dbReference>
<dbReference type="RefSeq" id="WP_013578638.1">
    <property type="nucleotide sequence ID" value="NC_015064.1"/>
</dbReference>
<dbReference type="GO" id="GO:0004314">
    <property type="term" value="F:[acyl-carrier-protein] S-malonyltransferase activity"/>
    <property type="evidence" value="ECO:0007669"/>
    <property type="project" value="UniProtKB-EC"/>
</dbReference>
<evidence type="ECO:0000256" key="3">
    <source>
        <dbReference type="ARBA" id="ARBA00022679"/>
    </source>
</evidence>
<feature type="domain" description="Malonyl-CoA:ACP transacylase (MAT)" evidence="9">
    <location>
        <begin position="7"/>
        <end position="339"/>
    </location>
</feature>
<keyword evidence="4 6" id="KW-0012">Acyltransferase</keyword>
<accession>E8WW04</accession>
<evidence type="ECO:0000313" key="11">
    <source>
        <dbReference type="Proteomes" id="UP000000343"/>
    </source>
</evidence>